<evidence type="ECO:0000259" key="11">
    <source>
        <dbReference type="Pfam" id="PF20259"/>
    </source>
</evidence>
<keyword evidence="9" id="KW-0963">Cytoplasm</keyword>
<keyword evidence="13" id="KW-1185">Reference proteome</keyword>
<dbReference type="RefSeq" id="WP_338736681.1">
    <property type="nucleotide sequence ID" value="NZ_CP146612.1"/>
</dbReference>
<dbReference type="PANTHER" id="PTHR11933:SF5">
    <property type="entry name" value="MITOCHONDRIAL TRNA-SPECIFIC 2-THIOURIDYLASE 1"/>
    <property type="match status" value="1"/>
</dbReference>
<dbReference type="Gene3D" id="2.40.30.10">
    <property type="entry name" value="Translation factors"/>
    <property type="match status" value="1"/>
</dbReference>
<evidence type="ECO:0000256" key="7">
    <source>
        <dbReference type="ARBA" id="ARBA00023157"/>
    </source>
</evidence>
<dbReference type="Gene3D" id="3.40.50.620">
    <property type="entry name" value="HUPs"/>
    <property type="match status" value="1"/>
</dbReference>
<comment type="subcellular location">
    <subcellularLocation>
        <location evidence="9">Cytoplasm</location>
    </subcellularLocation>
</comment>
<organism evidence="12 13">
    <name type="scientific">Candidatus Dehalogenimonas loeffleri</name>
    <dbReference type="NCBI Taxonomy" id="3127115"/>
    <lineage>
        <taxon>Bacteria</taxon>
        <taxon>Bacillati</taxon>
        <taxon>Chloroflexota</taxon>
        <taxon>Dehalococcoidia</taxon>
        <taxon>Dehalococcoidales</taxon>
        <taxon>Dehalococcoidaceae</taxon>
        <taxon>Dehalogenimonas</taxon>
    </lineage>
</organism>
<feature type="domain" description="tRNA-specific 2-thiouridylase MnmA-like central" evidence="11">
    <location>
        <begin position="220"/>
        <end position="274"/>
    </location>
</feature>
<keyword evidence="4 9" id="KW-0547">Nucleotide-binding</keyword>
<dbReference type="EMBL" id="CP146612">
    <property type="protein sequence ID" value="WWX24572.1"/>
    <property type="molecule type" value="Genomic_DNA"/>
</dbReference>
<evidence type="ECO:0000259" key="10">
    <source>
        <dbReference type="Pfam" id="PF20258"/>
    </source>
</evidence>
<dbReference type="Gene3D" id="2.30.30.280">
    <property type="entry name" value="Adenine nucleotide alpha hydrolases-like domains"/>
    <property type="match status" value="1"/>
</dbReference>
<dbReference type="Proteomes" id="UP001375370">
    <property type="component" value="Chromosome"/>
</dbReference>
<evidence type="ECO:0000256" key="4">
    <source>
        <dbReference type="ARBA" id="ARBA00022741"/>
    </source>
</evidence>
<dbReference type="NCBIfam" id="TIGR00420">
    <property type="entry name" value="trmU"/>
    <property type="match status" value="1"/>
</dbReference>
<evidence type="ECO:0000256" key="6">
    <source>
        <dbReference type="ARBA" id="ARBA00022884"/>
    </source>
</evidence>
<feature type="binding site" evidence="9">
    <location>
        <position position="134"/>
    </location>
    <ligand>
        <name>ATP</name>
        <dbReference type="ChEBI" id="CHEBI:30616"/>
    </ligand>
</feature>
<evidence type="ECO:0000256" key="5">
    <source>
        <dbReference type="ARBA" id="ARBA00022840"/>
    </source>
</evidence>
<comment type="caution">
    <text evidence="9">Lacks conserved residue(s) required for the propagation of feature annotation.</text>
</comment>
<dbReference type="SUPFAM" id="SSF52402">
    <property type="entry name" value="Adenine nucleotide alpha hydrolases-like"/>
    <property type="match status" value="1"/>
</dbReference>
<keyword evidence="1 9" id="KW-0820">tRNA-binding</keyword>
<dbReference type="Pfam" id="PF20258">
    <property type="entry name" value="tRNA_Me_trans_C"/>
    <property type="match status" value="1"/>
</dbReference>
<dbReference type="CDD" id="cd01998">
    <property type="entry name" value="MnmA_TRMU-like"/>
    <property type="match status" value="1"/>
</dbReference>
<comment type="function">
    <text evidence="9">Catalyzes the 2-thiolation of uridine at the wobble position (U34) of tRNA, leading to the formation of s(2)U34.</text>
</comment>
<comment type="catalytic activity">
    <reaction evidence="8 9">
        <text>S-sulfanyl-L-cysteinyl-[protein] + uridine(34) in tRNA + AH2 + ATP = 2-thiouridine(34) in tRNA + L-cysteinyl-[protein] + A + AMP + diphosphate + H(+)</text>
        <dbReference type="Rhea" id="RHEA:47032"/>
        <dbReference type="Rhea" id="RHEA-COMP:10131"/>
        <dbReference type="Rhea" id="RHEA-COMP:11726"/>
        <dbReference type="Rhea" id="RHEA-COMP:11727"/>
        <dbReference type="Rhea" id="RHEA-COMP:11728"/>
        <dbReference type="ChEBI" id="CHEBI:13193"/>
        <dbReference type="ChEBI" id="CHEBI:15378"/>
        <dbReference type="ChEBI" id="CHEBI:17499"/>
        <dbReference type="ChEBI" id="CHEBI:29950"/>
        <dbReference type="ChEBI" id="CHEBI:30616"/>
        <dbReference type="ChEBI" id="CHEBI:33019"/>
        <dbReference type="ChEBI" id="CHEBI:61963"/>
        <dbReference type="ChEBI" id="CHEBI:65315"/>
        <dbReference type="ChEBI" id="CHEBI:87170"/>
        <dbReference type="ChEBI" id="CHEBI:456215"/>
        <dbReference type="EC" id="2.8.1.13"/>
    </reaction>
</comment>
<feature type="binding site" evidence="9">
    <location>
        <position position="34"/>
    </location>
    <ligand>
        <name>ATP</name>
        <dbReference type="ChEBI" id="CHEBI:30616"/>
    </ligand>
</feature>
<evidence type="ECO:0000256" key="9">
    <source>
        <dbReference type="HAMAP-Rule" id="MF_00144"/>
    </source>
</evidence>
<name>A0ABZ2J4R1_9CHLR</name>
<evidence type="ECO:0000256" key="3">
    <source>
        <dbReference type="ARBA" id="ARBA00022694"/>
    </source>
</evidence>
<dbReference type="EC" id="2.8.1.13" evidence="9"/>
<feature type="active site" description="Nucleophile" evidence="9">
    <location>
        <position position="108"/>
    </location>
</feature>
<feature type="binding site" evidence="9">
    <location>
        <begin position="8"/>
        <end position="15"/>
    </location>
    <ligand>
        <name>ATP</name>
        <dbReference type="ChEBI" id="CHEBI:30616"/>
    </ligand>
</feature>
<evidence type="ECO:0000313" key="12">
    <source>
        <dbReference type="EMBL" id="WWX24572.1"/>
    </source>
</evidence>
<keyword evidence="5 9" id="KW-0067">ATP-binding</keyword>
<accession>A0ABZ2J4R1</accession>
<feature type="site" description="Interaction with tRNA" evidence="9">
    <location>
        <position position="341"/>
    </location>
</feature>
<feature type="region of interest" description="Interaction with tRNA" evidence="9">
    <location>
        <begin position="158"/>
        <end position="160"/>
    </location>
</feature>
<gene>
    <name evidence="9 12" type="primary">mnmA</name>
    <name evidence="12" type="ORF">V8247_04690</name>
</gene>
<proteinExistence type="inferred from homology"/>
<dbReference type="PANTHER" id="PTHR11933">
    <property type="entry name" value="TRNA 5-METHYLAMINOMETHYL-2-THIOURIDYLATE -METHYLTRANSFERASE"/>
    <property type="match status" value="1"/>
</dbReference>
<keyword evidence="3 9" id="KW-0819">tRNA processing</keyword>
<dbReference type="InterPro" id="IPR004506">
    <property type="entry name" value="MnmA-like"/>
</dbReference>
<evidence type="ECO:0000256" key="8">
    <source>
        <dbReference type="ARBA" id="ARBA00051542"/>
    </source>
</evidence>
<comment type="similarity">
    <text evidence="9">Belongs to the MnmA/TRMU family.</text>
</comment>
<keyword evidence="2 9" id="KW-0808">Transferase</keyword>
<feature type="site" description="Interaction with tRNA" evidence="9">
    <location>
        <position position="135"/>
    </location>
</feature>
<dbReference type="Pfam" id="PF20259">
    <property type="entry name" value="tRNA_Me_trans_M"/>
    <property type="match status" value="1"/>
</dbReference>
<keyword evidence="6 9" id="KW-0694">RNA-binding</keyword>
<dbReference type="InterPro" id="IPR023382">
    <property type="entry name" value="MnmA-like_central_sf"/>
</dbReference>
<dbReference type="InterPro" id="IPR014729">
    <property type="entry name" value="Rossmann-like_a/b/a_fold"/>
</dbReference>
<dbReference type="NCBIfam" id="NF001138">
    <property type="entry name" value="PRK00143.1"/>
    <property type="match status" value="1"/>
</dbReference>
<dbReference type="InterPro" id="IPR046885">
    <property type="entry name" value="MnmA-like_C"/>
</dbReference>
<evidence type="ECO:0000313" key="13">
    <source>
        <dbReference type="Proteomes" id="UP001375370"/>
    </source>
</evidence>
<dbReference type="HAMAP" id="MF_00144">
    <property type="entry name" value="tRNA_thiouridyl_MnmA"/>
    <property type="match status" value="1"/>
</dbReference>
<protein>
    <recommendedName>
        <fullName evidence="9">tRNA-specific 2-thiouridylase MnmA</fullName>
        <ecNumber evidence="9">2.8.1.13</ecNumber>
    </recommendedName>
</protein>
<keyword evidence="7" id="KW-1015">Disulfide bond</keyword>
<reference evidence="12 13" key="1">
    <citation type="submission" date="2024-03" db="EMBL/GenBank/DDBJ databases">
        <title>A Dehalogenimonas Isolated from Estuarine Sediments Dihaloeliminates Chlorinated Alkanes.</title>
        <authorList>
            <person name="Yang Y."/>
            <person name="Wang H."/>
        </authorList>
    </citation>
    <scope>NUCLEOTIDE SEQUENCE [LARGE SCALE GENOMIC DNA]</scope>
    <source>
        <strain evidence="12 13">W</strain>
    </source>
</reference>
<dbReference type="GO" id="GO:0103016">
    <property type="term" value="F:tRNA-uridine 2-sulfurtransferase activity"/>
    <property type="evidence" value="ECO:0007669"/>
    <property type="project" value="UniProtKB-EC"/>
</dbReference>
<evidence type="ECO:0000256" key="1">
    <source>
        <dbReference type="ARBA" id="ARBA00022555"/>
    </source>
</evidence>
<feature type="domain" description="tRNA-specific 2-thiouridylase MnmA-like C-terminal" evidence="10">
    <location>
        <begin position="281"/>
        <end position="357"/>
    </location>
</feature>
<dbReference type="Pfam" id="PF03054">
    <property type="entry name" value="tRNA_Me_trans"/>
    <property type="match status" value="1"/>
</dbReference>
<sequence length="360" mass="38776">MAGKILAALSGGVDSAVAAALMQEQGHQVTGIIMTIYGGDESVVPAGHKHGCYGPGEAEDVRDAQAVATALGIELRVFDLKAEYQAMVLDHFKAEYHAGRTPNPCVYCNQRIKLGALLDKARNSGLDFDFVVTGHYARTDRETLSGRHRLLRALNHAKDQSYFLSRLSQEQLEIVRFPLGELTKEEVRQLAARLTLPVSEKEESQNFIAGGYRQLMCDEAESGPILDEAGNTLGQHSGIANFTIGQRQGLGIAAKDPLYVIRLEPERNAVIVGSRDSVYRSELSAGDLNWISIDGLDNTICVTARIRSGARPVAAKITPVTDGTAVDVVFKEPQMAPAPGQSIVFYDGDVVVGSGIITGK</sequence>
<dbReference type="InterPro" id="IPR046884">
    <property type="entry name" value="MnmA-like_central"/>
</dbReference>
<evidence type="ECO:0000256" key="2">
    <source>
        <dbReference type="ARBA" id="ARBA00022679"/>
    </source>
</evidence>